<dbReference type="OrthoDB" id="9805788at2"/>
<evidence type="ECO:0000313" key="11">
    <source>
        <dbReference type="EMBL" id="ADW67556.1"/>
    </source>
</evidence>
<feature type="transmembrane region" description="Helical" evidence="10">
    <location>
        <begin position="118"/>
        <end position="136"/>
    </location>
</feature>
<comment type="similarity">
    <text evidence="2 9">Belongs to the membrane-bound acyltransferase family.</text>
</comment>
<evidence type="ECO:0000256" key="7">
    <source>
        <dbReference type="ARBA" id="ARBA00023136"/>
    </source>
</evidence>
<evidence type="ECO:0000313" key="12">
    <source>
        <dbReference type="Proteomes" id="UP000000343"/>
    </source>
</evidence>
<feature type="transmembrane region" description="Helical" evidence="10">
    <location>
        <begin position="217"/>
        <end position="241"/>
    </location>
</feature>
<dbReference type="PIRSF" id="PIRSF016636">
    <property type="entry name" value="AlgI_DltB"/>
    <property type="match status" value="1"/>
</dbReference>
<feature type="transmembrane region" description="Helical" evidence="10">
    <location>
        <begin position="340"/>
        <end position="361"/>
    </location>
</feature>
<keyword evidence="8 9" id="KW-0012">Acyltransferase</keyword>
<dbReference type="Proteomes" id="UP000000343">
    <property type="component" value="Chromosome"/>
</dbReference>
<dbReference type="PANTHER" id="PTHR13285:SF23">
    <property type="entry name" value="TEICHOIC ACID D-ALANYLTRANSFERASE"/>
    <property type="match status" value="1"/>
</dbReference>
<reference evidence="12" key="1">
    <citation type="submission" date="2011-01" db="EMBL/GenBank/DDBJ databases">
        <title>Complete sequence of chromosome of Acidobacterium sp. MP5ACTX9.</title>
        <authorList>
            <consortium name="US DOE Joint Genome Institute"/>
            <person name="Lucas S."/>
            <person name="Copeland A."/>
            <person name="Lapidus A."/>
            <person name="Cheng J.-F."/>
            <person name="Goodwin L."/>
            <person name="Pitluck S."/>
            <person name="Teshima H."/>
            <person name="Detter J.C."/>
            <person name="Han C."/>
            <person name="Tapia R."/>
            <person name="Land M."/>
            <person name="Hauser L."/>
            <person name="Kyrpides N."/>
            <person name="Ivanova N."/>
            <person name="Ovchinnikova G."/>
            <person name="Pagani I."/>
            <person name="Rawat S.R."/>
            <person name="Mannisto M."/>
            <person name="Haggblom M.M."/>
            <person name="Woyke T."/>
        </authorList>
    </citation>
    <scope>NUCLEOTIDE SEQUENCE [LARGE SCALE GENOMIC DNA]</scope>
    <source>
        <strain evidence="12">MP5ACTX9</strain>
    </source>
</reference>
<dbReference type="EMBL" id="CP002480">
    <property type="protein sequence ID" value="ADW67556.1"/>
    <property type="molecule type" value="Genomic_DNA"/>
</dbReference>
<organism evidence="12">
    <name type="scientific">Granulicella tundricola (strain ATCC BAA-1859 / DSM 23138 / MP5ACTX9)</name>
    <dbReference type="NCBI Taxonomy" id="1198114"/>
    <lineage>
        <taxon>Bacteria</taxon>
        <taxon>Pseudomonadati</taxon>
        <taxon>Acidobacteriota</taxon>
        <taxon>Terriglobia</taxon>
        <taxon>Terriglobales</taxon>
        <taxon>Acidobacteriaceae</taxon>
        <taxon>Granulicella</taxon>
    </lineage>
</organism>
<dbReference type="InterPro" id="IPR004299">
    <property type="entry name" value="MBOAT_fam"/>
</dbReference>
<protein>
    <submittedName>
        <fullName evidence="11">Membrane bound O-acyl transferase MBOAT family protein</fullName>
    </submittedName>
</protein>
<proteinExistence type="inferred from homology"/>
<keyword evidence="12" id="KW-1185">Reference proteome</keyword>
<feature type="transmembrane region" description="Helical" evidence="10">
    <location>
        <begin position="148"/>
        <end position="168"/>
    </location>
</feature>
<dbReference type="HOGENOM" id="CLU_025255_1_1_0"/>
<feature type="transmembrane region" description="Helical" evidence="10">
    <location>
        <begin position="43"/>
        <end position="68"/>
    </location>
</feature>
<dbReference type="AlphaFoldDB" id="E8WY17"/>
<keyword evidence="4 9" id="KW-0808">Transferase</keyword>
<dbReference type="eggNOG" id="COG1696">
    <property type="taxonomic scope" value="Bacteria"/>
</dbReference>
<keyword evidence="7 9" id="KW-0472">Membrane</keyword>
<dbReference type="InterPro" id="IPR051085">
    <property type="entry name" value="MB_O-acyltransferase"/>
</dbReference>
<dbReference type="InterPro" id="IPR028362">
    <property type="entry name" value="AlgI"/>
</dbReference>
<dbReference type="GO" id="GO:0042121">
    <property type="term" value="P:alginic acid biosynthetic process"/>
    <property type="evidence" value="ECO:0007669"/>
    <property type="project" value="InterPro"/>
</dbReference>
<evidence type="ECO:0000256" key="2">
    <source>
        <dbReference type="ARBA" id="ARBA00010323"/>
    </source>
</evidence>
<feature type="transmembrane region" description="Helical" evidence="10">
    <location>
        <begin position="439"/>
        <end position="460"/>
    </location>
</feature>
<dbReference type="InterPro" id="IPR024194">
    <property type="entry name" value="Ac/AlaTfrase_AlgI/DltB"/>
</dbReference>
<evidence type="ECO:0000256" key="3">
    <source>
        <dbReference type="ARBA" id="ARBA00022475"/>
    </source>
</evidence>
<dbReference type="GO" id="GO:0005886">
    <property type="term" value="C:plasma membrane"/>
    <property type="evidence" value="ECO:0007669"/>
    <property type="project" value="UniProtKB-SubCell"/>
</dbReference>
<accession>E8WY17</accession>
<evidence type="ECO:0000256" key="5">
    <source>
        <dbReference type="ARBA" id="ARBA00022692"/>
    </source>
</evidence>
<dbReference type="Pfam" id="PF03062">
    <property type="entry name" value="MBOAT"/>
    <property type="match status" value="1"/>
</dbReference>
<gene>
    <name evidence="11" type="ordered locus">AciX9_0484</name>
</gene>
<dbReference type="STRING" id="1198114.AciX9_0484"/>
<evidence type="ECO:0000256" key="1">
    <source>
        <dbReference type="ARBA" id="ARBA00004651"/>
    </source>
</evidence>
<keyword evidence="5 10" id="KW-0812">Transmembrane</keyword>
<dbReference type="KEGG" id="acm:AciX9_0484"/>
<dbReference type="PANTHER" id="PTHR13285">
    <property type="entry name" value="ACYLTRANSFERASE"/>
    <property type="match status" value="1"/>
</dbReference>
<evidence type="ECO:0000256" key="10">
    <source>
        <dbReference type="SAM" id="Phobius"/>
    </source>
</evidence>
<evidence type="ECO:0000256" key="9">
    <source>
        <dbReference type="PIRNR" id="PIRNR016636"/>
    </source>
</evidence>
<feature type="transmembrane region" description="Helical" evidence="10">
    <location>
        <begin position="381"/>
        <end position="401"/>
    </location>
</feature>
<evidence type="ECO:0000256" key="8">
    <source>
        <dbReference type="ARBA" id="ARBA00023315"/>
    </source>
</evidence>
<name>E8WY17_GRATM</name>
<evidence type="ECO:0000256" key="4">
    <source>
        <dbReference type="ARBA" id="ARBA00022679"/>
    </source>
</evidence>
<feature type="transmembrane region" description="Helical" evidence="10">
    <location>
        <begin position="80"/>
        <end position="98"/>
    </location>
</feature>
<dbReference type="PIRSF" id="PIRSF500217">
    <property type="entry name" value="AlgI"/>
    <property type="match status" value="1"/>
</dbReference>
<evidence type="ECO:0000256" key="6">
    <source>
        <dbReference type="ARBA" id="ARBA00022989"/>
    </source>
</evidence>
<feature type="transmembrane region" description="Helical" evidence="10">
    <location>
        <begin position="492"/>
        <end position="515"/>
    </location>
</feature>
<dbReference type="PaxDb" id="1198114-AciX9_0484"/>
<keyword evidence="6 10" id="KW-1133">Transmembrane helix</keyword>
<sequence>MLFSSGTFIFLFLPASLIGYQILSRFGRTAMLSWLAMTSLFFYGYWNPAYLLLLLGSIVMNFLFARMLGEGRPDASQSRWLVAAIAANLALLMYYKYLFPLLNFFHAHGIVSHGFQEVMLPLGISFFTFTQIAYLIDLRQMIAKRQGLLSYSVFVTFFPHLIAGPVIHPREMMPQLEGRLRGLKAADLSLGLSWFILGLAKKVLIADRISPLADILFAHPASAGFSLGWLGSVAYAMQLYFDFSGYSDMALGIARMFSIEFPVNFNSPYKAQGIIEFWQRWHMTLSRYLNEYLYTPISRSINGRRMDAGKKVTRKATATLEGFSSMVALPVMTTMFLAGIWHGAGLQFLIFGVLHGTYLTINHAWRIFTPEGHRFHRRVPAPLMILLSFVCFVISLVFFRSANVHDALYILGTMAGAHGRHLSFNSFPYLAEIPSISKFLRSLPSALLALGVCFFIVWGMPNTQEILGQLGPDQKRKPSLLPRLSWKPTTSWSLGLAMIFCIAILLLDASTRFLYFQF</sequence>
<keyword evidence="3 9" id="KW-1003">Cell membrane</keyword>
<dbReference type="RefSeq" id="WP_013578884.1">
    <property type="nucleotide sequence ID" value="NC_015064.1"/>
</dbReference>
<dbReference type="GO" id="GO:0016746">
    <property type="term" value="F:acyltransferase activity"/>
    <property type="evidence" value="ECO:0007669"/>
    <property type="project" value="UniProtKB-KW"/>
</dbReference>
<comment type="subcellular location">
    <subcellularLocation>
        <location evidence="1">Cell membrane</location>
        <topology evidence="1">Multi-pass membrane protein</topology>
    </subcellularLocation>
</comment>